<keyword evidence="1" id="KW-0472">Membrane</keyword>
<proteinExistence type="predicted"/>
<dbReference type="AlphaFoldDB" id="A0A1M5YTA4"/>
<keyword evidence="1" id="KW-0812">Transmembrane</keyword>
<dbReference type="EMBL" id="FQXS01000059">
    <property type="protein sequence ID" value="SHI15296.1"/>
    <property type="molecule type" value="Genomic_DNA"/>
</dbReference>
<reference evidence="3 4" key="1">
    <citation type="submission" date="2016-11" db="EMBL/GenBank/DDBJ databases">
        <authorList>
            <person name="Jaros S."/>
            <person name="Januszkiewicz K."/>
            <person name="Wedrychowicz H."/>
        </authorList>
    </citation>
    <scope>NUCLEOTIDE SEQUENCE [LARGE SCALE GENOMIC DNA]</scope>
    <source>
        <strain evidence="3 4">DSM 9705</strain>
    </source>
</reference>
<evidence type="ECO:0000313" key="2">
    <source>
        <dbReference type="EMBL" id="SHI10681.1"/>
    </source>
</evidence>
<organism evidence="3 4">
    <name type="scientific">Desulfofustis glycolicus DSM 9705</name>
    <dbReference type="NCBI Taxonomy" id="1121409"/>
    <lineage>
        <taxon>Bacteria</taxon>
        <taxon>Pseudomonadati</taxon>
        <taxon>Thermodesulfobacteriota</taxon>
        <taxon>Desulfobulbia</taxon>
        <taxon>Desulfobulbales</taxon>
        <taxon>Desulfocapsaceae</taxon>
        <taxon>Desulfofustis</taxon>
    </lineage>
</organism>
<gene>
    <name evidence="2" type="ORF">SAMN02745124_03972</name>
    <name evidence="3" type="ORF">SAMN02745124_04422</name>
</gene>
<evidence type="ECO:0000256" key="1">
    <source>
        <dbReference type="SAM" id="Phobius"/>
    </source>
</evidence>
<name>A0A1M5YTA4_9BACT</name>
<sequence length="97" mass="10792">DLHAFFLLGIEDSLRSVSAASLARFDRIYASSQILLPDRTGMRGRDTDQFGGFFGGQTTFAQADNLLAQLILSLLIMCSGIYLFHAQNYTRKCIIKV</sequence>
<dbReference type="EMBL" id="FQXS01000035">
    <property type="protein sequence ID" value="SHI10681.1"/>
    <property type="molecule type" value="Genomic_DNA"/>
</dbReference>
<evidence type="ECO:0000313" key="3">
    <source>
        <dbReference type="EMBL" id="SHI15296.1"/>
    </source>
</evidence>
<feature type="transmembrane region" description="Helical" evidence="1">
    <location>
        <begin position="66"/>
        <end position="84"/>
    </location>
</feature>
<protein>
    <submittedName>
        <fullName evidence="3">Uncharacterized protein</fullName>
    </submittedName>
</protein>
<keyword evidence="4" id="KW-1185">Reference proteome</keyword>
<accession>A0A1M5YTA4</accession>
<keyword evidence="1" id="KW-1133">Transmembrane helix</keyword>
<dbReference type="Proteomes" id="UP000184139">
    <property type="component" value="Unassembled WGS sequence"/>
</dbReference>
<evidence type="ECO:0000313" key="4">
    <source>
        <dbReference type="Proteomes" id="UP000184139"/>
    </source>
</evidence>
<feature type="non-terminal residue" evidence="3">
    <location>
        <position position="1"/>
    </location>
</feature>